<dbReference type="SUPFAM" id="SSF81606">
    <property type="entry name" value="PP2C-like"/>
    <property type="match status" value="1"/>
</dbReference>
<evidence type="ECO:0000256" key="1">
    <source>
        <dbReference type="ARBA" id="ARBA00022801"/>
    </source>
</evidence>
<dbReference type="AlphaFoldDB" id="A0A4Q1D1Z5"/>
<keyword evidence="2" id="KW-0597">Phosphoprotein</keyword>
<feature type="domain" description="Response regulatory" evidence="3">
    <location>
        <begin position="8"/>
        <end position="124"/>
    </location>
</feature>
<dbReference type="InterPro" id="IPR001789">
    <property type="entry name" value="Sig_transdc_resp-reg_receiver"/>
</dbReference>
<dbReference type="GO" id="GO:0016791">
    <property type="term" value="F:phosphatase activity"/>
    <property type="evidence" value="ECO:0007669"/>
    <property type="project" value="TreeGrafter"/>
</dbReference>
<protein>
    <submittedName>
        <fullName evidence="4">Fused response regulator/phosphatase</fullName>
    </submittedName>
</protein>
<gene>
    <name evidence="4" type="ORF">ESB13_18605</name>
</gene>
<dbReference type="PROSITE" id="PS50110">
    <property type="entry name" value="RESPONSE_REGULATORY"/>
    <property type="match status" value="1"/>
</dbReference>
<dbReference type="EMBL" id="SDHZ01000003">
    <property type="protein sequence ID" value="RXK81804.1"/>
    <property type="molecule type" value="Genomic_DNA"/>
</dbReference>
<dbReference type="RefSeq" id="WP_129005201.1">
    <property type="nucleotide sequence ID" value="NZ_SDHZ01000003.1"/>
</dbReference>
<organism evidence="4 5">
    <name type="scientific">Filimonas effusa</name>
    <dbReference type="NCBI Taxonomy" id="2508721"/>
    <lineage>
        <taxon>Bacteria</taxon>
        <taxon>Pseudomonadati</taxon>
        <taxon>Bacteroidota</taxon>
        <taxon>Chitinophagia</taxon>
        <taxon>Chitinophagales</taxon>
        <taxon>Chitinophagaceae</taxon>
        <taxon>Filimonas</taxon>
    </lineage>
</organism>
<sequence>MTAIPEKKILIVDDNELFLRLLEKFFRGAGYKCILSNSVEHAFTSLQLEMPDIILSDYEMPGSNGFDFRQQLLAHKKYRHIPFVFLTAHTNDKMVLEGLGMQAVDFIDKQTPFPVIVSKLDNIIHTVQQTQELNTEELKKAASALNIKSAPSAPPELQGFGVNFIYKPYRDYPGGDFIDFVKADERYTFVVLGDVMGKKWQAWFFSFGFLSYVRSAIRICVLDHEYSPARILQKINTVICYDEVLQNVLSSLSMLMIDCTTGQITYAGAGDLPPLYYSSREQKIIQLTSSGLLMGLKQDGNYEDQVLDMQPNDKLLLFSDGMTDFTDETGKHNNYELFVEKMGSFLGNSKSFKALSDDLFAYFANLAPVDDCSMIFFQKTTT</sequence>
<dbReference type="InterPro" id="IPR052016">
    <property type="entry name" value="Bact_Sigma-Reg"/>
</dbReference>
<name>A0A4Q1D1Z5_9BACT</name>
<dbReference type="Pfam" id="PF00072">
    <property type="entry name" value="Response_reg"/>
    <property type="match status" value="1"/>
</dbReference>
<dbReference type="GO" id="GO:0000160">
    <property type="term" value="P:phosphorelay signal transduction system"/>
    <property type="evidence" value="ECO:0007669"/>
    <property type="project" value="InterPro"/>
</dbReference>
<comment type="caution">
    <text evidence="4">The sequence shown here is derived from an EMBL/GenBank/DDBJ whole genome shotgun (WGS) entry which is preliminary data.</text>
</comment>
<dbReference type="PANTHER" id="PTHR43156:SF2">
    <property type="entry name" value="STAGE II SPORULATION PROTEIN E"/>
    <property type="match status" value="1"/>
</dbReference>
<dbReference type="InterPro" id="IPR001932">
    <property type="entry name" value="PPM-type_phosphatase-like_dom"/>
</dbReference>
<reference evidence="4 5" key="1">
    <citation type="submission" date="2019-01" db="EMBL/GenBank/DDBJ databases">
        <title>Filimonas sp. strain TTM-71.</title>
        <authorList>
            <person name="Chen W.-M."/>
        </authorList>
    </citation>
    <scope>NUCLEOTIDE SEQUENCE [LARGE SCALE GENOMIC DNA]</scope>
    <source>
        <strain evidence="4 5">TTM-71</strain>
    </source>
</reference>
<dbReference type="InterPro" id="IPR011006">
    <property type="entry name" value="CheY-like_superfamily"/>
</dbReference>
<dbReference type="InterPro" id="IPR036457">
    <property type="entry name" value="PPM-type-like_dom_sf"/>
</dbReference>
<dbReference type="OrthoDB" id="9763484at2"/>
<keyword evidence="5" id="KW-1185">Reference proteome</keyword>
<evidence type="ECO:0000256" key="2">
    <source>
        <dbReference type="PROSITE-ProRule" id="PRU00169"/>
    </source>
</evidence>
<evidence type="ECO:0000259" key="3">
    <source>
        <dbReference type="PROSITE" id="PS50110"/>
    </source>
</evidence>
<feature type="modified residue" description="4-aspartylphosphate" evidence="2">
    <location>
        <position position="57"/>
    </location>
</feature>
<dbReference type="Gene3D" id="3.60.40.10">
    <property type="entry name" value="PPM-type phosphatase domain"/>
    <property type="match status" value="1"/>
</dbReference>
<dbReference type="Gene3D" id="3.40.50.2300">
    <property type="match status" value="1"/>
</dbReference>
<proteinExistence type="predicted"/>
<dbReference type="Proteomes" id="UP000290545">
    <property type="component" value="Unassembled WGS sequence"/>
</dbReference>
<dbReference type="SUPFAM" id="SSF52172">
    <property type="entry name" value="CheY-like"/>
    <property type="match status" value="1"/>
</dbReference>
<dbReference type="Pfam" id="PF07228">
    <property type="entry name" value="SpoIIE"/>
    <property type="match status" value="1"/>
</dbReference>
<evidence type="ECO:0000313" key="4">
    <source>
        <dbReference type="EMBL" id="RXK81804.1"/>
    </source>
</evidence>
<dbReference type="PANTHER" id="PTHR43156">
    <property type="entry name" value="STAGE II SPORULATION PROTEIN E-RELATED"/>
    <property type="match status" value="1"/>
</dbReference>
<keyword evidence="1" id="KW-0378">Hydrolase</keyword>
<accession>A0A4Q1D1Z5</accession>
<dbReference type="SMART" id="SM00448">
    <property type="entry name" value="REC"/>
    <property type="match status" value="1"/>
</dbReference>
<dbReference type="SMART" id="SM00331">
    <property type="entry name" value="PP2C_SIG"/>
    <property type="match status" value="1"/>
</dbReference>
<evidence type="ECO:0000313" key="5">
    <source>
        <dbReference type="Proteomes" id="UP000290545"/>
    </source>
</evidence>